<name>A0A139HSP0_9PEZI</name>
<dbReference type="Proteomes" id="UP000070133">
    <property type="component" value="Unassembled WGS sequence"/>
</dbReference>
<accession>A0A139HSP0</accession>
<reference evidence="1 2" key="1">
    <citation type="submission" date="2015-07" db="EMBL/GenBank/DDBJ databases">
        <title>Comparative genomics of the Sigatoka disease complex on banana suggests a link between parallel evolutionary changes in Pseudocercospora fijiensis and Pseudocercospora eumusae and increased virulence on the banana host.</title>
        <authorList>
            <person name="Chang T.-C."/>
            <person name="Salvucci A."/>
            <person name="Crous P.W."/>
            <person name="Stergiopoulos I."/>
        </authorList>
    </citation>
    <scope>NUCLEOTIDE SEQUENCE [LARGE SCALE GENOMIC DNA]</scope>
    <source>
        <strain evidence="1 2">CBS 114824</strain>
    </source>
</reference>
<evidence type="ECO:0000313" key="2">
    <source>
        <dbReference type="Proteomes" id="UP000070133"/>
    </source>
</evidence>
<proteinExistence type="predicted"/>
<evidence type="ECO:0000313" key="1">
    <source>
        <dbReference type="EMBL" id="KXT05468.1"/>
    </source>
</evidence>
<keyword evidence="2" id="KW-1185">Reference proteome</keyword>
<comment type="caution">
    <text evidence="1">The sequence shown here is derived from an EMBL/GenBank/DDBJ whole genome shotgun (WGS) entry which is preliminary data.</text>
</comment>
<dbReference type="EMBL" id="LFZN01000013">
    <property type="protein sequence ID" value="KXT05468.1"/>
    <property type="molecule type" value="Genomic_DNA"/>
</dbReference>
<dbReference type="OrthoDB" id="442731at2759"/>
<protein>
    <submittedName>
        <fullName evidence="1">Uncharacterized protein</fullName>
    </submittedName>
</protein>
<sequence>MTMTGKGMPPASFSIDQPWETRVQTVFGDSEASSFLYVAFDYGVCPSSSEEGSGEVSAAWSYVEKTGLQGRREAETWVEHIPDWGEERVHVPHQRAACDRDDEEVWVTEEDYDASWIYPCPEFLGVFFSWEGFEFVGAFAMDCFGEEGDDENAAQTCEGALEPEDVAPGDEGDDYAADEWTKCWADKSPTHEPAVGCPSLYGSVDVTDGRAADDEKGSALESCQTAENEVACKVVR</sequence>
<organism evidence="1 2">
    <name type="scientific">Pseudocercospora eumusae</name>
    <dbReference type="NCBI Taxonomy" id="321146"/>
    <lineage>
        <taxon>Eukaryota</taxon>
        <taxon>Fungi</taxon>
        <taxon>Dikarya</taxon>
        <taxon>Ascomycota</taxon>
        <taxon>Pezizomycotina</taxon>
        <taxon>Dothideomycetes</taxon>
        <taxon>Dothideomycetidae</taxon>
        <taxon>Mycosphaerellales</taxon>
        <taxon>Mycosphaerellaceae</taxon>
        <taxon>Pseudocercospora</taxon>
    </lineage>
</organism>
<dbReference type="AlphaFoldDB" id="A0A139HSP0"/>
<gene>
    <name evidence="1" type="ORF">AC578_10975</name>
</gene>